<dbReference type="CDD" id="cd06127">
    <property type="entry name" value="DEDDh"/>
    <property type="match status" value="1"/>
</dbReference>
<dbReference type="GO" id="GO:0005829">
    <property type="term" value="C:cytosol"/>
    <property type="evidence" value="ECO:0007669"/>
    <property type="project" value="TreeGrafter"/>
</dbReference>
<dbReference type="GO" id="GO:0003676">
    <property type="term" value="F:nucleic acid binding"/>
    <property type="evidence" value="ECO:0007669"/>
    <property type="project" value="InterPro"/>
</dbReference>
<dbReference type="Gene3D" id="3.30.420.10">
    <property type="entry name" value="Ribonuclease H-like superfamily/Ribonuclease H"/>
    <property type="match status" value="1"/>
</dbReference>
<dbReference type="Pfam" id="PF00929">
    <property type="entry name" value="RNase_T"/>
    <property type="match status" value="1"/>
</dbReference>
<proteinExistence type="predicted"/>
<dbReference type="NCBIfam" id="NF006601">
    <property type="entry name" value="PRK09145.1"/>
    <property type="match status" value="1"/>
</dbReference>
<evidence type="ECO:0000313" key="2">
    <source>
        <dbReference type="EMBL" id="TDR73606.1"/>
    </source>
</evidence>
<keyword evidence="3" id="KW-1185">Reference proteome</keyword>
<dbReference type="InterPro" id="IPR036397">
    <property type="entry name" value="RNaseH_sf"/>
</dbReference>
<feature type="domain" description="Exonuclease" evidence="1">
    <location>
        <begin position="30"/>
        <end position="203"/>
    </location>
</feature>
<protein>
    <submittedName>
        <fullName evidence="2">DNA polymerase-3 subunit epsilon</fullName>
    </submittedName>
</protein>
<dbReference type="InterPro" id="IPR013520">
    <property type="entry name" value="Ribonucl_H"/>
</dbReference>
<dbReference type="GO" id="GO:0008408">
    <property type="term" value="F:3'-5' exonuclease activity"/>
    <property type="evidence" value="ECO:0007669"/>
    <property type="project" value="TreeGrafter"/>
</dbReference>
<dbReference type="SUPFAM" id="SSF53098">
    <property type="entry name" value="Ribonuclease H-like"/>
    <property type="match status" value="1"/>
</dbReference>
<name>A0A4R7AZB2_9NEIS</name>
<dbReference type="InterPro" id="IPR012337">
    <property type="entry name" value="RNaseH-like_sf"/>
</dbReference>
<dbReference type="SMART" id="SM00479">
    <property type="entry name" value="EXOIII"/>
    <property type="match status" value="1"/>
</dbReference>
<accession>A0A4R7AZB2</accession>
<comment type="caution">
    <text evidence="2">The sequence shown here is derived from an EMBL/GenBank/DDBJ whole genome shotgun (WGS) entry which is preliminary data.</text>
</comment>
<dbReference type="PANTHER" id="PTHR30231">
    <property type="entry name" value="DNA POLYMERASE III SUBUNIT EPSILON"/>
    <property type="match status" value="1"/>
</dbReference>
<dbReference type="RefSeq" id="WP_208108358.1">
    <property type="nucleotide sequence ID" value="NZ_SNZP01000013.1"/>
</dbReference>
<sequence length="204" mass="23293">MRLHTLMRPWHLHRLRDPAWRTLFEERGDEYVSLDCETTSLNVGEAELLSIGAVKLRGNRILTSEALYLLVRPQTPPEKPNIEVHGLRRCDVDQGLSAEEAVLRLLDFIGGRPLLGYYLEYDVAVLDKYVKPLIGCPLPQRQIEVSGCYYDYKLRQNPNSYVDLRLASLHAELGVPQLPRHDALNDAISVAMLYLALCQRSGRR</sequence>
<dbReference type="AlphaFoldDB" id="A0A4R7AZB2"/>
<organism evidence="2 3">
    <name type="scientific">Paludibacterium purpuratum</name>
    <dbReference type="NCBI Taxonomy" id="1144873"/>
    <lineage>
        <taxon>Bacteria</taxon>
        <taxon>Pseudomonadati</taxon>
        <taxon>Pseudomonadota</taxon>
        <taxon>Betaproteobacteria</taxon>
        <taxon>Neisseriales</taxon>
        <taxon>Chromobacteriaceae</taxon>
        <taxon>Paludibacterium</taxon>
    </lineage>
</organism>
<evidence type="ECO:0000259" key="1">
    <source>
        <dbReference type="SMART" id="SM00479"/>
    </source>
</evidence>
<dbReference type="EMBL" id="SNZP01000013">
    <property type="protein sequence ID" value="TDR73606.1"/>
    <property type="molecule type" value="Genomic_DNA"/>
</dbReference>
<evidence type="ECO:0000313" key="3">
    <source>
        <dbReference type="Proteomes" id="UP000295611"/>
    </source>
</evidence>
<reference evidence="2 3" key="1">
    <citation type="submission" date="2019-03" db="EMBL/GenBank/DDBJ databases">
        <title>Genomic Encyclopedia of Type Strains, Phase III (KMG-III): the genomes of soil and plant-associated and newly described type strains.</title>
        <authorList>
            <person name="Whitman W."/>
        </authorList>
    </citation>
    <scope>NUCLEOTIDE SEQUENCE [LARGE SCALE GENOMIC DNA]</scope>
    <source>
        <strain evidence="2 3">CECT 8976</strain>
    </source>
</reference>
<gene>
    <name evidence="2" type="ORF">DFP86_113113</name>
</gene>
<dbReference type="PANTHER" id="PTHR30231:SF7">
    <property type="entry name" value="BLR4117 PROTEIN"/>
    <property type="match status" value="1"/>
</dbReference>
<dbReference type="GO" id="GO:0006259">
    <property type="term" value="P:DNA metabolic process"/>
    <property type="evidence" value="ECO:0007669"/>
    <property type="project" value="UniProtKB-ARBA"/>
</dbReference>
<dbReference type="Proteomes" id="UP000295611">
    <property type="component" value="Unassembled WGS sequence"/>
</dbReference>